<evidence type="ECO:0000256" key="8">
    <source>
        <dbReference type="ARBA" id="ARBA00022968"/>
    </source>
</evidence>
<dbReference type="Gene3D" id="3.10.180.20">
    <property type="entry name" value="N-Acetylglucosaminyltransferase I, Domain 2"/>
    <property type="match status" value="1"/>
</dbReference>
<evidence type="ECO:0000256" key="4">
    <source>
        <dbReference type="ARBA" id="ARBA00022676"/>
    </source>
</evidence>
<keyword evidence="10 17" id="KW-0333">Golgi apparatus</keyword>
<dbReference type="PANTHER" id="PTHR10468:SF0">
    <property type="entry name" value="ALPHA-1,3-MANNOSYL-GLYCOPROTEIN 2-BETA-N-ACETYLGLUCOSAMINYLTRANSFERASE"/>
    <property type="match status" value="1"/>
</dbReference>
<evidence type="ECO:0000256" key="3">
    <source>
        <dbReference type="ARBA" id="ARBA00006492"/>
    </source>
</evidence>
<comment type="function">
    <text evidence="13 17">Initiates complex N-linked carbohydrate formation. Essential for the conversion of high-mannose to hybrid and complex N-glycans.</text>
</comment>
<dbReference type="Proteomes" id="UP000694941">
    <property type="component" value="Unplaced"/>
</dbReference>
<accession>A0ABM1SSG1</accession>
<feature type="coiled-coil region" evidence="18">
    <location>
        <begin position="77"/>
        <end position="118"/>
    </location>
</feature>
<feature type="transmembrane region" description="Helical" evidence="17">
    <location>
        <begin position="26"/>
        <end position="45"/>
    </location>
</feature>
<reference evidence="20" key="1">
    <citation type="submission" date="2025-08" db="UniProtKB">
        <authorList>
            <consortium name="RefSeq"/>
        </authorList>
    </citation>
    <scope>IDENTIFICATION</scope>
    <source>
        <tissue evidence="20">Muscle</tissue>
    </source>
</reference>
<keyword evidence="6 17" id="KW-0812">Transmembrane</keyword>
<evidence type="ECO:0000256" key="5">
    <source>
        <dbReference type="ARBA" id="ARBA00022679"/>
    </source>
</evidence>
<dbReference type="InterPro" id="IPR004139">
    <property type="entry name" value="Glyco_trans_13"/>
</dbReference>
<evidence type="ECO:0000313" key="20">
    <source>
        <dbReference type="RefSeq" id="XP_022246567.1"/>
    </source>
</evidence>
<evidence type="ECO:0000256" key="6">
    <source>
        <dbReference type="ARBA" id="ARBA00022692"/>
    </source>
</evidence>
<dbReference type="GeneID" id="106463385"/>
<keyword evidence="8 17" id="KW-0735">Signal-anchor</keyword>
<evidence type="ECO:0000256" key="13">
    <source>
        <dbReference type="ARBA" id="ARBA00037706"/>
    </source>
</evidence>
<keyword evidence="12 17" id="KW-0464">Manganese</keyword>
<dbReference type="PANTHER" id="PTHR10468">
    <property type="entry name" value="PROTEIN O-LINKED-MANNOSE BETA-1,2-N-ACETYLGLUCOSAMINYLTRANSFERASE 1/ALPHA-1,3-MANNOSYL-GLYCOPROTEIN 2-BETA-N-ACETYLGLUCOSAMINYLTRANSFERASE"/>
    <property type="match status" value="1"/>
</dbReference>
<keyword evidence="18" id="KW-0175">Coiled coil</keyword>
<keyword evidence="11 17" id="KW-0472">Membrane</keyword>
<evidence type="ECO:0000256" key="18">
    <source>
        <dbReference type="SAM" id="Coils"/>
    </source>
</evidence>
<keyword evidence="9 17" id="KW-1133">Transmembrane helix</keyword>
<evidence type="ECO:0000256" key="16">
    <source>
        <dbReference type="ARBA" id="ARBA00049421"/>
    </source>
</evidence>
<keyword evidence="4 17" id="KW-0328">Glycosyltransferase</keyword>
<comment type="similarity">
    <text evidence="3 17">Belongs to the glycosyltransferase 13 family.</text>
</comment>
<evidence type="ECO:0000256" key="1">
    <source>
        <dbReference type="ARBA" id="ARBA00004323"/>
    </source>
</evidence>
<dbReference type="CDD" id="cd02514">
    <property type="entry name" value="GT13_GLCNAC-TI"/>
    <property type="match status" value="1"/>
</dbReference>
<dbReference type="Pfam" id="PF03071">
    <property type="entry name" value="GNT-I"/>
    <property type="match status" value="1"/>
</dbReference>
<evidence type="ECO:0000256" key="9">
    <source>
        <dbReference type="ARBA" id="ARBA00022989"/>
    </source>
</evidence>
<gene>
    <name evidence="20" type="primary">LOC106463385</name>
</gene>
<keyword evidence="5" id="KW-0808">Transferase</keyword>
<evidence type="ECO:0000256" key="14">
    <source>
        <dbReference type="ARBA" id="ARBA00038949"/>
    </source>
</evidence>
<comment type="catalytic activity">
    <reaction evidence="16 17">
        <text>N(4)-(alpha-D-Man-(1-&gt;3)-[alpha-D-Man-(1-&gt;3)-[alpha-D-Man-(1-&gt;6)]-alpha-D-Man-(1-&gt;6)]-beta-D-Man-(1-&gt;4)-beta-D-GlcNAc-(1-&gt;4)-beta-D-GlcNAc)-L-asparaginyl-[protein] (N-glucan mannose isomer 5A1,2) + UDP-N-acetyl-alpha-D-glucosamine = N(4)-{beta-D-GlcNAc-(1-&gt;2)-alpha-D-Man-(1-&gt;3)-[alpha-D-Man-(1-&gt;3)-[alpha-D-Man-(1-&gt;6)]-alpha-D-Man-(1-&gt;6)]-beta-D-Man-(1-&gt;4)-beta-D-GlcNAc-(1-&gt;4)-beta-D-GlcNAc}-L-asparaginyl-[protein] + UDP + H(+)</text>
        <dbReference type="Rhea" id="RHEA:11456"/>
        <dbReference type="Rhea" id="RHEA-COMP:14367"/>
        <dbReference type="Rhea" id="RHEA-COMP:14368"/>
        <dbReference type="ChEBI" id="CHEBI:15378"/>
        <dbReference type="ChEBI" id="CHEBI:57705"/>
        <dbReference type="ChEBI" id="CHEBI:58223"/>
        <dbReference type="ChEBI" id="CHEBI:59087"/>
        <dbReference type="ChEBI" id="CHEBI:60625"/>
        <dbReference type="EC" id="2.4.1.101"/>
    </reaction>
</comment>
<evidence type="ECO:0000313" key="19">
    <source>
        <dbReference type="Proteomes" id="UP000694941"/>
    </source>
</evidence>
<protein>
    <recommendedName>
        <fullName evidence="14 17">Alpha-1,3-mannosyl-glycoprotein 2-beta-N-acetylglucosaminyltransferase</fullName>
        <shortName evidence="17">GNT-I</shortName>
        <shortName evidence="17">GlcNAc-T I</shortName>
        <ecNumber evidence="14 17">2.4.1.101</ecNumber>
    </recommendedName>
    <alternativeName>
        <fullName evidence="15 17">N-glycosyl-oligosaccharide-glycoprotein N-acetylglucosaminyltransferase I</fullName>
    </alternativeName>
</protein>
<comment type="cofactor">
    <cofactor evidence="17">
        <name>Mn(2+)</name>
        <dbReference type="ChEBI" id="CHEBI:29035"/>
    </cofactor>
    <text evidence="17">The cofactor is mostly bound to the substrate.</text>
</comment>
<evidence type="ECO:0000256" key="7">
    <source>
        <dbReference type="ARBA" id="ARBA00022723"/>
    </source>
</evidence>
<dbReference type="InterPro" id="IPR029044">
    <property type="entry name" value="Nucleotide-diphossugar_trans"/>
</dbReference>
<evidence type="ECO:0000256" key="10">
    <source>
        <dbReference type="ARBA" id="ARBA00023034"/>
    </source>
</evidence>
<name>A0ABM1SSG1_LIMPO</name>
<keyword evidence="19" id="KW-1185">Reference proteome</keyword>
<keyword evidence="7 17" id="KW-0479">Metal-binding</keyword>
<dbReference type="SUPFAM" id="SSF53448">
    <property type="entry name" value="Nucleotide-diphospho-sugar transferases"/>
    <property type="match status" value="1"/>
</dbReference>
<evidence type="ECO:0000256" key="11">
    <source>
        <dbReference type="ARBA" id="ARBA00023136"/>
    </source>
</evidence>
<evidence type="ECO:0000256" key="15">
    <source>
        <dbReference type="ARBA" id="ARBA00041712"/>
    </source>
</evidence>
<dbReference type="Gene3D" id="3.90.550.10">
    <property type="entry name" value="Spore Coat Polysaccharide Biosynthesis Protein SpsA, Chain A"/>
    <property type="match status" value="1"/>
</dbReference>
<evidence type="ECO:0000256" key="2">
    <source>
        <dbReference type="ARBA" id="ARBA00004922"/>
    </source>
</evidence>
<evidence type="ECO:0000256" key="17">
    <source>
        <dbReference type="RuleBase" id="RU368119"/>
    </source>
</evidence>
<dbReference type="InterPro" id="IPR052261">
    <property type="entry name" value="Glycosyltransferase_13"/>
</dbReference>
<sequence length="477" mass="55564">MQPNKMGTLFSTCSCNILAQLMTVRLRFFMCSIYVMCIISFYFLVVQQLYKHQLKNEVPWLRGLVNETQPIQQVHRSSKLNDQLDLLELELQKQLRSNEELLIKLRSLKKKNIAQEKDSKSEEIIKESNSTSVKPSPIIGVLVFSCNRITIKRNLDQLLKYRPSKEQFPIVVSQDCGHEPTTKVIQSYGDQLTLIRQPDQSDIPLVGKEKKFKGYYKIARHYGWALNKTFHGFNYDTMIIVEDDLDISPDFFEYFLALYPILKSDLTLWCISAWNDNGKNGMVAENPEILHRSDFFPGLGWMLTKDLWLELQNKWPKAFWDDWIRQPAQRKERACIRPEISRTKTFGKVGVSNGLFYEKHLKFIRLNDKFVPFTQKDLSYLKKDNYDVEFVKLVYGTPAVTVQQLTKGSLSHSNPVRVTYTSKDTFKKAAKALGIMDDFKSGVPRTGYRGVVSFLYKRRWVYLAPTAEWKGYDSTWS</sequence>
<evidence type="ECO:0000256" key="12">
    <source>
        <dbReference type="ARBA" id="ARBA00023211"/>
    </source>
</evidence>
<dbReference type="EC" id="2.4.1.101" evidence="14 17"/>
<proteinExistence type="inferred from homology"/>
<comment type="pathway">
    <text evidence="2 17">Protein modification; protein glycosylation.</text>
</comment>
<dbReference type="RefSeq" id="XP_022246567.1">
    <property type="nucleotide sequence ID" value="XM_022390859.1"/>
</dbReference>
<comment type="subcellular location">
    <subcellularLocation>
        <location evidence="1 17">Golgi apparatus membrane</location>
        <topology evidence="1 17">Single-pass type II membrane protein</topology>
    </subcellularLocation>
</comment>
<organism evidence="19 20">
    <name type="scientific">Limulus polyphemus</name>
    <name type="common">Atlantic horseshoe crab</name>
    <dbReference type="NCBI Taxonomy" id="6850"/>
    <lineage>
        <taxon>Eukaryota</taxon>
        <taxon>Metazoa</taxon>
        <taxon>Ecdysozoa</taxon>
        <taxon>Arthropoda</taxon>
        <taxon>Chelicerata</taxon>
        <taxon>Merostomata</taxon>
        <taxon>Xiphosura</taxon>
        <taxon>Limulidae</taxon>
        <taxon>Limulus</taxon>
    </lineage>
</organism>